<keyword evidence="10" id="KW-1015">Disulfide bond</keyword>
<dbReference type="GO" id="GO:0030198">
    <property type="term" value="P:extracellular matrix organization"/>
    <property type="evidence" value="ECO:0007669"/>
    <property type="project" value="InterPro"/>
</dbReference>
<keyword evidence="4" id="KW-0964">Secreted</keyword>
<organism evidence="15 16">
    <name type="scientific">Danionella cerebrum</name>
    <dbReference type="NCBI Taxonomy" id="2873325"/>
    <lineage>
        <taxon>Eukaryota</taxon>
        <taxon>Metazoa</taxon>
        <taxon>Chordata</taxon>
        <taxon>Craniata</taxon>
        <taxon>Vertebrata</taxon>
        <taxon>Euteleostomi</taxon>
        <taxon>Actinopterygii</taxon>
        <taxon>Neopterygii</taxon>
        <taxon>Teleostei</taxon>
        <taxon>Ostariophysi</taxon>
        <taxon>Cypriniformes</taxon>
        <taxon>Danionidae</taxon>
        <taxon>Danioninae</taxon>
        <taxon>Danionella</taxon>
    </lineage>
</organism>
<dbReference type="InterPro" id="IPR052080">
    <property type="entry name" value="vWF_C/EGF_Fibrillin"/>
</dbReference>
<reference evidence="15 16" key="1">
    <citation type="journal article" date="2019" name="Sci. Data">
        <title>Hybrid genome assembly and annotation of Danionella translucida.</title>
        <authorList>
            <person name="Kadobianskyi M."/>
            <person name="Schulze L."/>
            <person name="Schuelke M."/>
            <person name="Judkewitz B."/>
        </authorList>
    </citation>
    <scope>NUCLEOTIDE SEQUENCE [LARGE SCALE GENOMIC DNA]</scope>
    <source>
        <strain evidence="15 16">Bolton</strain>
    </source>
</reference>
<evidence type="ECO:0000256" key="11">
    <source>
        <dbReference type="ARBA" id="ARBA00023180"/>
    </source>
</evidence>
<feature type="non-terminal residue" evidence="15">
    <location>
        <position position="638"/>
    </location>
</feature>
<dbReference type="SMART" id="SM00179">
    <property type="entry name" value="EGF_CA"/>
    <property type="match status" value="9"/>
</dbReference>
<evidence type="ECO:0000313" key="15">
    <source>
        <dbReference type="EMBL" id="TRY91512.1"/>
    </source>
</evidence>
<feature type="domain" description="EGF-like" evidence="14">
    <location>
        <begin position="516"/>
        <end position="554"/>
    </location>
</feature>
<dbReference type="SUPFAM" id="SSF57196">
    <property type="entry name" value="EGF/Laminin"/>
    <property type="match status" value="2"/>
</dbReference>
<dbReference type="InterPro" id="IPR009030">
    <property type="entry name" value="Growth_fac_rcpt_cys_sf"/>
</dbReference>
<evidence type="ECO:0000256" key="6">
    <source>
        <dbReference type="ARBA" id="ARBA00022536"/>
    </source>
</evidence>
<dbReference type="InterPro" id="IPR001881">
    <property type="entry name" value="EGF-like_Ca-bd_dom"/>
</dbReference>
<proteinExistence type="inferred from homology"/>
<evidence type="ECO:0000259" key="14">
    <source>
        <dbReference type="PROSITE" id="PS50026"/>
    </source>
</evidence>
<evidence type="ECO:0000256" key="9">
    <source>
        <dbReference type="ARBA" id="ARBA00022837"/>
    </source>
</evidence>
<dbReference type="FunFam" id="2.10.25.10:FF:000010">
    <property type="entry name" value="Pro-epidermal growth factor"/>
    <property type="match status" value="2"/>
</dbReference>
<comment type="caution">
    <text evidence="12">Lacks conserved residue(s) required for the propagation of feature annotation.</text>
</comment>
<dbReference type="GO" id="GO:0071944">
    <property type="term" value="C:cell periphery"/>
    <property type="evidence" value="ECO:0007669"/>
    <property type="project" value="UniProtKB-ARBA"/>
</dbReference>
<dbReference type="PROSITE" id="PS01178">
    <property type="entry name" value="ANAPHYLATOXIN_2"/>
    <property type="match status" value="1"/>
</dbReference>
<dbReference type="OrthoDB" id="4062651at2759"/>
<dbReference type="EMBL" id="SRMA01025741">
    <property type="protein sequence ID" value="TRY91512.1"/>
    <property type="molecule type" value="Genomic_DNA"/>
</dbReference>
<feature type="domain" description="EGF-like" evidence="14">
    <location>
        <begin position="555"/>
        <end position="597"/>
    </location>
</feature>
<dbReference type="Pfam" id="PF12662">
    <property type="entry name" value="cEGF"/>
    <property type="match status" value="2"/>
</dbReference>
<dbReference type="FunFam" id="2.10.25.10:FF:000139">
    <property type="entry name" value="Fibulin-1"/>
    <property type="match status" value="1"/>
</dbReference>
<sequence length="638" mass="69948">MPFETDDPISVCGVVQKQCCSGALRESRCVAGINAAKAGQVCEGNSPFCGEDSQIDCCNCCALGLRLQREGISCDAHQFLSYPCGHVFLTCCEDNEEGLNLPMIKKKHRPQPTALPKRVSLRLGFKFHDQLGHTAGRELDVDESEERLMPRADWSVSESHFGKQALSIEDVDPAVNSLENQEQVDRCQFSAGLCHHTCINTRNSYQCACHPGCHGIIVKAENLEQDNRVQAEDVLSTVAPAEKQTTSQTPFLPNPCAGNGPCSQRCTVVHSLALCSCFPGFSLMADAHTCEDVNECVTNTHNCQANERCVNTLGGFVCERKIFCSTGYQLRNGVCEDIDECVTRTHNCGIGLQCQNTDGSFTCKSKQSCFTGFNQDSHGNCIDIDECNHVREPCSSGFNCINTVGSYTCQRKIIMCSRGYHSSPDGTRCIDVDECQTGTHHCGDDQSCHNLPGSFRCDCQPGYQYDAIRQLCVDVNECWRYPGRLCAQTCDNTPGSYQCSCTAGFSLAFDGKNCEDINECDNNPCSQECANIYGSYQCYCRVGYYLKEDGHTCEDIDECSQSIGNLCAFQCVNVPGSYDCACPPHGYSMSANGRTCQDIDECASGSHNCSASQSCFNIQGGFRCLSFECPDNYRRVSD</sequence>
<evidence type="ECO:0000256" key="10">
    <source>
        <dbReference type="ARBA" id="ARBA00023157"/>
    </source>
</evidence>
<dbReference type="InterPro" id="IPR000020">
    <property type="entry name" value="Anaphylatoxin/fibulin"/>
</dbReference>
<evidence type="ECO:0000256" key="3">
    <source>
        <dbReference type="ARBA" id="ARBA00021554"/>
    </source>
</evidence>
<evidence type="ECO:0000256" key="8">
    <source>
        <dbReference type="ARBA" id="ARBA00022737"/>
    </source>
</evidence>
<keyword evidence="5" id="KW-0272">Extracellular matrix</keyword>
<dbReference type="Gene3D" id="2.10.25.10">
    <property type="entry name" value="Laminin"/>
    <property type="match status" value="10"/>
</dbReference>
<evidence type="ECO:0000313" key="16">
    <source>
        <dbReference type="Proteomes" id="UP000316079"/>
    </source>
</evidence>
<feature type="domain" description="Anaphylatoxin-like" evidence="13">
    <location>
        <begin position="60"/>
        <end position="92"/>
    </location>
</feature>
<comment type="subcellular location">
    <subcellularLocation>
        <location evidence="1">Secreted</location>
        <location evidence="1">Extracellular space</location>
        <location evidence="1">Extracellular matrix</location>
    </subcellularLocation>
</comment>
<keyword evidence="9" id="KW-0106">Calcium</keyword>
<dbReference type="FunFam" id="2.10.25.10:FF:000341">
    <property type="entry name" value="Fibulin 2"/>
    <property type="match status" value="1"/>
</dbReference>
<dbReference type="InterPro" id="IPR049883">
    <property type="entry name" value="NOTCH1_EGF-like"/>
</dbReference>
<dbReference type="PROSITE" id="PS01187">
    <property type="entry name" value="EGF_CA"/>
    <property type="match status" value="4"/>
</dbReference>
<dbReference type="SMART" id="SM00181">
    <property type="entry name" value="EGF"/>
    <property type="match status" value="9"/>
</dbReference>
<keyword evidence="8" id="KW-0677">Repeat</keyword>
<dbReference type="STRING" id="623744.A0A553QNF6"/>
<gene>
    <name evidence="15" type="ORF">DNTS_029479</name>
</gene>
<protein>
    <recommendedName>
        <fullName evidence="3">Fibulin-1</fullName>
    </recommendedName>
</protein>
<dbReference type="FunFam" id="2.10.25.10:FF:000078">
    <property type="entry name" value="Fibulin-1"/>
    <property type="match status" value="1"/>
</dbReference>
<dbReference type="PANTHER" id="PTHR47333">
    <property type="entry name" value="VON WILLEBRAND FACTOR C AND EGF DOMAIN-CONTAINING PROTEIN"/>
    <property type="match status" value="1"/>
</dbReference>
<dbReference type="AlphaFoldDB" id="A0A553QNF6"/>
<dbReference type="Pfam" id="PF07645">
    <property type="entry name" value="EGF_CA"/>
    <property type="match status" value="5"/>
</dbReference>
<evidence type="ECO:0000256" key="1">
    <source>
        <dbReference type="ARBA" id="ARBA00004498"/>
    </source>
</evidence>
<feature type="domain" description="EGF-like" evidence="14">
    <location>
        <begin position="474"/>
        <end position="515"/>
    </location>
</feature>
<accession>A0A553QNF6</accession>
<evidence type="ECO:0000256" key="7">
    <source>
        <dbReference type="ARBA" id="ARBA00022729"/>
    </source>
</evidence>
<dbReference type="PROSITE" id="PS50026">
    <property type="entry name" value="EGF_3"/>
    <property type="match status" value="4"/>
</dbReference>
<dbReference type="InterPro" id="IPR018097">
    <property type="entry name" value="EGF_Ca-bd_CS"/>
</dbReference>
<dbReference type="PIRSF" id="PIRSF036313">
    <property type="entry name" value="Fibulin-1"/>
    <property type="match status" value="1"/>
</dbReference>
<evidence type="ECO:0000256" key="2">
    <source>
        <dbReference type="ARBA" id="ARBA00006127"/>
    </source>
</evidence>
<dbReference type="SMART" id="SM00104">
    <property type="entry name" value="ANATO"/>
    <property type="match status" value="2"/>
</dbReference>
<dbReference type="PROSITE" id="PS01186">
    <property type="entry name" value="EGF_2"/>
    <property type="match status" value="3"/>
</dbReference>
<feature type="domain" description="EGF-like" evidence="14">
    <location>
        <begin position="431"/>
        <end position="473"/>
    </location>
</feature>
<dbReference type="InterPro" id="IPR000742">
    <property type="entry name" value="EGF"/>
</dbReference>
<dbReference type="Proteomes" id="UP000316079">
    <property type="component" value="Unassembled WGS sequence"/>
</dbReference>
<comment type="caution">
    <text evidence="15">The sequence shown here is derived from an EMBL/GenBank/DDBJ whole genome shotgun (WGS) entry which is preliminary data.</text>
</comment>
<dbReference type="FunFam" id="2.10.25.10:FF:000038">
    <property type="entry name" value="Fibrillin 2"/>
    <property type="match status" value="1"/>
</dbReference>
<comment type="similarity">
    <text evidence="2">Belongs to the fibulin family.</text>
</comment>
<keyword evidence="11" id="KW-0325">Glycoprotein</keyword>
<dbReference type="PROSITE" id="PS01177">
    <property type="entry name" value="ANAPHYLATOXIN_1"/>
    <property type="match status" value="1"/>
</dbReference>
<dbReference type="GO" id="GO:0030855">
    <property type="term" value="P:epithelial cell differentiation"/>
    <property type="evidence" value="ECO:0007669"/>
    <property type="project" value="UniProtKB-ARBA"/>
</dbReference>
<dbReference type="PROSITE" id="PS00010">
    <property type="entry name" value="ASX_HYDROXYL"/>
    <property type="match status" value="4"/>
</dbReference>
<evidence type="ECO:0000259" key="13">
    <source>
        <dbReference type="PROSITE" id="PS01178"/>
    </source>
</evidence>
<dbReference type="PANTHER" id="PTHR47333:SF4">
    <property type="entry name" value="EGF-LIKE DOMAIN-CONTAINING PROTEIN"/>
    <property type="match status" value="1"/>
</dbReference>
<dbReference type="InterPro" id="IPR000152">
    <property type="entry name" value="EGF-type_Asp/Asn_hydroxyl_site"/>
</dbReference>
<dbReference type="GO" id="GO:0005576">
    <property type="term" value="C:extracellular region"/>
    <property type="evidence" value="ECO:0007669"/>
    <property type="project" value="InterPro"/>
</dbReference>
<dbReference type="InterPro" id="IPR026823">
    <property type="entry name" value="cEGF"/>
</dbReference>
<evidence type="ECO:0000256" key="12">
    <source>
        <dbReference type="PROSITE-ProRule" id="PRU00076"/>
    </source>
</evidence>
<dbReference type="InterPro" id="IPR017048">
    <property type="entry name" value="Fibulin-1"/>
</dbReference>
<keyword evidence="7" id="KW-0732">Signal</keyword>
<name>A0A553QNF6_9TELE</name>
<dbReference type="SUPFAM" id="SSF57184">
    <property type="entry name" value="Growth factor receptor domain"/>
    <property type="match status" value="3"/>
</dbReference>
<dbReference type="GO" id="GO:0016504">
    <property type="term" value="F:peptidase activator activity"/>
    <property type="evidence" value="ECO:0007669"/>
    <property type="project" value="InterPro"/>
</dbReference>
<evidence type="ECO:0000256" key="4">
    <source>
        <dbReference type="ARBA" id="ARBA00022525"/>
    </source>
</evidence>
<keyword evidence="6 12" id="KW-0245">EGF-like domain</keyword>
<keyword evidence="16" id="KW-1185">Reference proteome</keyword>
<dbReference type="CDD" id="cd00054">
    <property type="entry name" value="EGF_CA"/>
    <property type="match status" value="3"/>
</dbReference>
<dbReference type="GO" id="GO:0005509">
    <property type="term" value="F:calcium ion binding"/>
    <property type="evidence" value="ECO:0007669"/>
    <property type="project" value="InterPro"/>
</dbReference>
<evidence type="ECO:0000256" key="5">
    <source>
        <dbReference type="ARBA" id="ARBA00022530"/>
    </source>
</evidence>